<organism evidence="2 3">
    <name type="scientific">Ceutorhynchus assimilis</name>
    <name type="common">cabbage seed weevil</name>
    <dbReference type="NCBI Taxonomy" id="467358"/>
    <lineage>
        <taxon>Eukaryota</taxon>
        <taxon>Metazoa</taxon>
        <taxon>Ecdysozoa</taxon>
        <taxon>Arthropoda</taxon>
        <taxon>Hexapoda</taxon>
        <taxon>Insecta</taxon>
        <taxon>Pterygota</taxon>
        <taxon>Neoptera</taxon>
        <taxon>Endopterygota</taxon>
        <taxon>Coleoptera</taxon>
        <taxon>Polyphaga</taxon>
        <taxon>Cucujiformia</taxon>
        <taxon>Curculionidae</taxon>
        <taxon>Ceutorhynchinae</taxon>
        <taxon>Ceutorhynchus</taxon>
    </lineage>
</organism>
<accession>A0A9N9MCF0</accession>
<keyword evidence="3" id="KW-1185">Reference proteome</keyword>
<protein>
    <submittedName>
        <fullName evidence="2">Uncharacterized protein</fullName>
    </submittedName>
</protein>
<dbReference type="EMBL" id="OU892287">
    <property type="protein sequence ID" value="CAG9762009.1"/>
    <property type="molecule type" value="Genomic_DNA"/>
</dbReference>
<dbReference type="AlphaFoldDB" id="A0A9N9MCF0"/>
<evidence type="ECO:0000313" key="2">
    <source>
        <dbReference type="EMBL" id="CAG9762009.1"/>
    </source>
</evidence>
<dbReference type="Proteomes" id="UP001152799">
    <property type="component" value="Chromosome 11"/>
</dbReference>
<evidence type="ECO:0000256" key="1">
    <source>
        <dbReference type="SAM" id="MobiDB-lite"/>
    </source>
</evidence>
<feature type="region of interest" description="Disordered" evidence="1">
    <location>
        <begin position="70"/>
        <end position="103"/>
    </location>
</feature>
<evidence type="ECO:0000313" key="3">
    <source>
        <dbReference type="Proteomes" id="UP001152799"/>
    </source>
</evidence>
<proteinExistence type="predicted"/>
<name>A0A9N9MCF0_9CUCU</name>
<sequence>MEIPKRRKKKINIVENFFDEGTPSGSEDELFNIATGNDLLNQILKICYKTADGCIGCHEIKYLIESSCSSPDSGFRTLSEEPQCKPSKKKNVNKFNSDKRKRSLGKLSQRKRTKVDLIANQKKNDKVFDELLEDYRGNSPIVSTKKINLEIIQKKNYLYLI</sequence>
<gene>
    <name evidence="2" type="ORF">CEUTPL_LOCUS2699</name>
</gene>
<reference evidence="2" key="1">
    <citation type="submission" date="2022-01" db="EMBL/GenBank/DDBJ databases">
        <authorList>
            <person name="King R."/>
        </authorList>
    </citation>
    <scope>NUCLEOTIDE SEQUENCE</scope>
</reference>